<reference evidence="4" key="1">
    <citation type="submission" date="2018-05" db="EMBL/GenBank/DDBJ databases">
        <authorList>
            <person name="Lanie J.A."/>
            <person name="Ng W.-L."/>
            <person name="Kazmierczak K.M."/>
            <person name="Andrzejewski T.M."/>
            <person name="Davidsen T.M."/>
            <person name="Wayne K.J."/>
            <person name="Tettelin H."/>
            <person name="Glass J.I."/>
            <person name="Rusch D."/>
            <person name="Podicherti R."/>
            <person name="Tsui H.-C.T."/>
            <person name="Winkler M.E."/>
        </authorList>
    </citation>
    <scope>NUCLEOTIDE SEQUENCE</scope>
</reference>
<accession>A0A381T520</accession>
<organism evidence="4">
    <name type="scientific">marine metagenome</name>
    <dbReference type="NCBI Taxonomy" id="408172"/>
    <lineage>
        <taxon>unclassified sequences</taxon>
        <taxon>metagenomes</taxon>
        <taxon>ecological metagenomes</taxon>
    </lineage>
</organism>
<evidence type="ECO:0000256" key="2">
    <source>
        <dbReference type="ARBA" id="ARBA00022777"/>
    </source>
</evidence>
<name>A0A381T520_9ZZZZ</name>
<dbReference type="Gene3D" id="3.40.1190.20">
    <property type="match status" value="1"/>
</dbReference>
<dbReference type="PANTHER" id="PTHR46969">
    <property type="entry name" value="BIFUNCTIONAL PROTEIN HLDE"/>
    <property type="match status" value="1"/>
</dbReference>
<dbReference type="SUPFAM" id="SSF53613">
    <property type="entry name" value="Ribokinase-like"/>
    <property type="match status" value="1"/>
</dbReference>
<dbReference type="EMBL" id="UINC01003848">
    <property type="protein sequence ID" value="SVA09747.1"/>
    <property type="molecule type" value="Genomic_DNA"/>
</dbReference>
<gene>
    <name evidence="4" type="ORF">METZ01_LOCUS62601</name>
</gene>
<dbReference type="NCBIfam" id="TIGR02198">
    <property type="entry name" value="rfaE_dom_I"/>
    <property type="match status" value="1"/>
</dbReference>
<dbReference type="GO" id="GO:0016773">
    <property type="term" value="F:phosphotransferase activity, alcohol group as acceptor"/>
    <property type="evidence" value="ECO:0007669"/>
    <property type="project" value="InterPro"/>
</dbReference>
<proteinExistence type="predicted"/>
<dbReference type="InterPro" id="IPR029056">
    <property type="entry name" value="Ribokinase-like"/>
</dbReference>
<feature type="domain" description="Carbohydrate kinase PfkB" evidence="3">
    <location>
        <begin position="16"/>
        <end position="309"/>
    </location>
</feature>
<dbReference type="GO" id="GO:0033785">
    <property type="term" value="F:heptose 7-phosphate kinase activity"/>
    <property type="evidence" value="ECO:0007669"/>
    <property type="project" value="TreeGrafter"/>
</dbReference>
<keyword evidence="1" id="KW-0808">Transferase</keyword>
<dbReference type="InterPro" id="IPR011913">
    <property type="entry name" value="RfaE_dom_I"/>
</dbReference>
<keyword evidence="2" id="KW-0418">Kinase</keyword>
<dbReference type="PANTHER" id="PTHR46969:SF1">
    <property type="entry name" value="BIFUNCTIONAL PROTEIN HLDE"/>
    <property type="match status" value="1"/>
</dbReference>
<dbReference type="InterPro" id="IPR002173">
    <property type="entry name" value="Carboh/pur_kinase_PfkB_CS"/>
</dbReference>
<dbReference type="InterPro" id="IPR011611">
    <property type="entry name" value="PfkB_dom"/>
</dbReference>
<evidence type="ECO:0000259" key="3">
    <source>
        <dbReference type="Pfam" id="PF00294"/>
    </source>
</evidence>
<protein>
    <recommendedName>
        <fullName evidence="3">Carbohydrate kinase PfkB domain-containing protein</fullName>
    </recommendedName>
</protein>
<dbReference type="GO" id="GO:0005829">
    <property type="term" value="C:cytosol"/>
    <property type="evidence" value="ECO:0007669"/>
    <property type="project" value="TreeGrafter"/>
</dbReference>
<evidence type="ECO:0000313" key="4">
    <source>
        <dbReference type="EMBL" id="SVA09747.1"/>
    </source>
</evidence>
<evidence type="ECO:0000256" key="1">
    <source>
        <dbReference type="ARBA" id="ARBA00022679"/>
    </source>
</evidence>
<sequence length="328" mass="35911">MDTARFKDIIQNFSSKSILVIGDLMLDSYIWGKAERISPEAPVPVIKVDRSNYTPGGAANVALNLNSLSSNSQIIGVVGSDPDATLLAELLANEGISSEGIVIDSGRHTTVKTRVIAHSQQVVRVDREFDEPIDETVQKELMEQVARFLPECDGVILSDYNKGVLTVRLIQNILNAATKNKVPVYVDPKKENFFHFKGVRLFKPNFNEFISGMESGKIDEKIEERGFRLQKQLKAEILLITQGEKGMVLFSDNSHQAISTKARHVHDVSGAGDTVISTFALSDISGATPIEAVTIANYAAGRVCEEVGVVPISRDMLIDTIGFHNQVS</sequence>
<dbReference type="CDD" id="cd01172">
    <property type="entry name" value="RfaE_like"/>
    <property type="match status" value="1"/>
</dbReference>
<dbReference type="AlphaFoldDB" id="A0A381T520"/>
<dbReference type="Pfam" id="PF00294">
    <property type="entry name" value="PfkB"/>
    <property type="match status" value="1"/>
</dbReference>
<dbReference type="PROSITE" id="PS00583">
    <property type="entry name" value="PFKB_KINASES_1"/>
    <property type="match status" value="1"/>
</dbReference>
<dbReference type="GO" id="GO:0033786">
    <property type="term" value="F:heptose-1-phosphate adenylyltransferase activity"/>
    <property type="evidence" value="ECO:0007669"/>
    <property type="project" value="TreeGrafter"/>
</dbReference>